<accession>A0ABU1BN06</accession>
<gene>
    <name evidence="3" type="ORF">Q8A64_08140</name>
</gene>
<dbReference type="SMART" id="SM00226">
    <property type="entry name" value="LMWPc"/>
    <property type="match status" value="1"/>
</dbReference>
<comment type="caution">
    <text evidence="3">The sequence shown here is derived from an EMBL/GenBank/DDBJ whole genome shotgun (WGS) entry which is preliminary data.</text>
</comment>
<evidence type="ECO:0000313" key="4">
    <source>
        <dbReference type="Proteomes" id="UP001225596"/>
    </source>
</evidence>
<evidence type="ECO:0000313" key="3">
    <source>
        <dbReference type="EMBL" id="MDQ9170380.1"/>
    </source>
</evidence>
<dbReference type="EC" id="1.20.4.4" evidence="3"/>
<dbReference type="EMBL" id="JAUYVH010000003">
    <property type="protein sequence ID" value="MDQ9170380.1"/>
    <property type="molecule type" value="Genomic_DNA"/>
</dbReference>
<dbReference type="SUPFAM" id="SSF52788">
    <property type="entry name" value="Phosphotyrosine protein phosphatases I"/>
    <property type="match status" value="1"/>
</dbReference>
<dbReference type="InterPro" id="IPR036196">
    <property type="entry name" value="Ptyr_pPase_sf"/>
</dbReference>
<dbReference type="Proteomes" id="UP001225596">
    <property type="component" value="Unassembled WGS sequence"/>
</dbReference>
<reference evidence="3 4" key="1">
    <citation type="submission" date="2023-08" db="EMBL/GenBank/DDBJ databases">
        <title>Oxalobacteraceae gen .nov., isolated from river sludge outside the plant.</title>
        <authorList>
            <person name="Zhao S.Y."/>
        </authorList>
    </citation>
    <scope>NUCLEOTIDE SEQUENCE [LARGE SCALE GENOMIC DNA]</scope>
    <source>
        <strain evidence="3 4">R-40</strain>
    </source>
</reference>
<organism evidence="3 4">
    <name type="scientific">Keguizhuia sedimenti</name>
    <dbReference type="NCBI Taxonomy" id="3064264"/>
    <lineage>
        <taxon>Bacteria</taxon>
        <taxon>Pseudomonadati</taxon>
        <taxon>Pseudomonadota</taxon>
        <taxon>Betaproteobacteria</taxon>
        <taxon>Burkholderiales</taxon>
        <taxon>Oxalobacteraceae</taxon>
        <taxon>Keguizhuia</taxon>
    </lineage>
</organism>
<name>A0ABU1BN06_9BURK</name>
<sequence>MKNVLFLCTGNSARGLLAEALLAVKSKGCFQAYSAGIHPGTLINPFAAELIQNLGYPIKNMRCKRWNEFSTEASMPLDYVITLCRNTANMHHPAWPGNPIIGKWDIEDPTAVLGNIEDKRAVFRRAFDQLEKRIEQFISIPHHQTDRDLLLEKINFIGGFNGSSKPPSI</sequence>
<keyword evidence="4" id="KW-1185">Reference proteome</keyword>
<proteinExistence type="predicted"/>
<dbReference type="PANTHER" id="PTHR43428:SF1">
    <property type="entry name" value="ARSENATE REDUCTASE"/>
    <property type="match status" value="1"/>
</dbReference>
<dbReference type="InterPro" id="IPR023485">
    <property type="entry name" value="Ptyr_pPase"/>
</dbReference>
<dbReference type="Gene3D" id="3.40.50.2300">
    <property type="match status" value="1"/>
</dbReference>
<feature type="domain" description="Phosphotyrosine protein phosphatase I" evidence="2">
    <location>
        <begin position="2"/>
        <end position="140"/>
    </location>
</feature>
<keyword evidence="3" id="KW-0560">Oxidoreductase</keyword>
<evidence type="ECO:0000256" key="1">
    <source>
        <dbReference type="ARBA" id="ARBA00022849"/>
    </source>
</evidence>
<dbReference type="GO" id="GO:0030612">
    <property type="term" value="F:arsenate reductase (thioredoxin) activity"/>
    <property type="evidence" value="ECO:0007669"/>
    <property type="project" value="UniProtKB-EC"/>
</dbReference>
<dbReference type="Pfam" id="PF01451">
    <property type="entry name" value="LMWPc"/>
    <property type="match status" value="1"/>
</dbReference>
<keyword evidence="1" id="KW-0059">Arsenical resistance</keyword>
<dbReference type="PANTHER" id="PTHR43428">
    <property type="entry name" value="ARSENATE REDUCTASE"/>
    <property type="match status" value="1"/>
</dbReference>
<dbReference type="CDD" id="cd16345">
    <property type="entry name" value="LMWP_ArsC"/>
    <property type="match status" value="1"/>
</dbReference>
<dbReference type="RefSeq" id="WP_338436301.1">
    <property type="nucleotide sequence ID" value="NZ_JAUYVH010000003.1"/>
</dbReference>
<protein>
    <submittedName>
        <fullName evidence="3">Arsenate reductase ArsC</fullName>
        <ecNumber evidence="3">1.20.4.4</ecNumber>
    </submittedName>
</protein>
<evidence type="ECO:0000259" key="2">
    <source>
        <dbReference type="SMART" id="SM00226"/>
    </source>
</evidence>